<gene>
    <name evidence="1" type="ORF">MARPO_0140s0017</name>
</gene>
<dbReference type="OrthoDB" id="10581386at2759"/>
<evidence type="ECO:0000313" key="2">
    <source>
        <dbReference type="Proteomes" id="UP000244005"/>
    </source>
</evidence>
<accession>A0A2R6W6M1</accession>
<dbReference type="EMBL" id="KZ772946">
    <property type="protein sequence ID" value="PTQ29482.1"/>
    <property type="molecule type" value="Genomic_DNA"/>
</dbReference>
<dbReference type="Gramene" id="Mp3g18240.1">
    <property type="protein sequence ID" value="Mp3g18240.1.cds"/>
    <property type="gene ID" value="Mp3g18240"/>
</dbReference>
<dbReference type="AlphaFoldDB" id="A0A2R6W6M1"/>
<organism evidence="1 2">
    <name type="scientific">Marchantia polymorpha</name>
    <name type="common">Common liverwort</name>
    <name type="synonym">Marchantia aquatica</name>
    <dbReference type="NCBI Taxonomy" id="3197"/>
    <lineage>
        <taxon>Eukaryota</taxon>
        <taxon>Viridiplantae</taxon>
        <taxon>Streptophyta</taxon>
        <taxon>Embryophyta</taxon>
        <taxon>Marchantiophyta</taxon>
        <taxon>Marchantiopsida</taxon>
        <taxon>Marchantiidae</taxon>
        <taxon>Marchantiales</taxon>
        <taxon>Marchantiaceae</taxon>
        <taxon>Marchantia</taxon>
    </lineage>
</organism>
<reference evidence="2" key="1">
    <citation type="journal article" date="2017" name="Cell">
        <title>Insights into land plant evolution garnered from the Marchantia polymorpha genome.</title>
        <authorList>
            <person name="Bowman J.L."/>
            <person name="Kohchi T."/>
            <person name="Yamato K.T."/>
            <person name="Jenkins J."/>
            <person name="Shu S."/>
            <person name="Ishizaki K."/>
            <person name="Yamaoka S."/>
            <person name="Nishihama R."/>
            <person name="Nakamura Y."/>
            <person name="Berger F."/>
            <person name="Adam C."/>
            <person name="Aki S.S."/>
            <person name="Althoff F."/>
            <person name="Araki T."/>
            <person name="Arteaga-Vazquez M.A."/>
            <person name="Balasubrmanian S."/>
            <person name="Barry K."/>
            <person name="Bauer D."/>
            <person name="Boehm C.R."/>
            <person name="Briginshaw L."/>
            <person name="Caballero-Perez J."/>
            <person name="Catarino B."/>
            <person name="Chen F."/>
            <person name="Chiyoda S."/>
            <person name="Chovatia M."/>
            <person name="Davies K.M."/>
            <person name="Delmans M."/>
            <person name="Demura T."/>
            <person name="Dierschke T."/>
            <person name="Dolan L."/>
            <person name="Dorantes-Acosta A.E."/>
            <person name="Eklund D.M."/>
            <person name="Florent S.N."/>
            <person name="Flores-Sandoval E."/>
            <person name="Fujiyama A."/>
            <person name="Fukuzawa H."/>
            <person name="Galik B."/>
            <person name="Grimanelli D."/>
            <person name="Grimwood J."/>
            <person name="Grossniklaus U."/>
            <person name="Hamada T."/>
            <person name="Haseloff J."/>
            <person name="Hetherington A.J."/>
            <person name="Higo A."/>
            <person name="Hirakawa Y."/>
            <person name="Hundley H.N."/>
            <person name="Ikeda Y."/>
            <person name="Inoue K."/>
            <person name="Inoue S.I."/>
            <person name="Ishida S."/>
            <person name="Jia Q."/>
            <person name="Kakita M."/>
            <person name="Kanazawa T."/>
            <person name="Kawai Y."/>
            <person name="Kawashima T."/>
            <person name="Kennedy M."/>
            <person name="Kinose K."/>
            <person name="Kinoshita T."/>
            <person name="Kohara Y."/>
            <person name="Koide E."/>
            <person name="Komatsu K."/>
            <person name="Kopischke S."/>
            <person name="Kubo M."/>
            <person name="Kyozuka J."/>
            <person name="Lagercrantz U."/>
            <person name="Lin S.S."/>
            <person name="Lindquist E."/>
            <person name="Lipzen A.M."/>
            <person name="Lu C.W."/>
            <person name="De Luna E."/>
            <person name="Martienssen R.A."/>
            <person name="Minamino N."/>
            <person name="Mizutani M."/>
            <person name="Mizutani M."/>
            <person name="Mochizuki N."/>
            <person name="Monte I."/>
            <person name="Mosher R."/>
            <person name="Nagasaki H."/>
            <person name="Nakagami H."/>
            <person name="Naramoto S."/>
            <person name="Nishitani K."/>
            <person name="Ohtani M."/>
            <person name="Okamoto T."/>
            <person name="Okumura M."/>
            <person name="Phillips J."/>
            <person name="Pollak B."/>
            <person name="Reinders A."/>
            <person name="Rovekamp M."/>
            <person name="Sano R."/>
            <person name="Sawa S."/>
            <person name="Schmid M.W."/>
            <person name="Shirakawa M."/>
            <person name="Solano R."/>
            <person name="Spunde A."/>
            <person name="Suetsugu N."/>
            <person name="Sugano S."/>
            <person name="Sugiyama A."/>
            <person name="Sun R."/>
            <person name="Suzuki Y."/>
            <person name="Takenaka M."/>
            <person name="Takezawa D."/>
            <person name="Tomogane H."/>
            <person name="Tsuzuki M."/>
            <person name="Ueda T."/>
            <person name="Umeda M."/>
            <person name="Ward J.M."/>
            <person name="Watanabe Y."/>
            <person name="Yazaki K."/>
            <person name="Yokoyama R."/>
            <person name="Yoshitake Y."/>
            <person name="Yotsui I."/>
            <person name="Zachgo S."/>
            <person name="Schmutz J."/>
        </authorList>
    </citation>
    <scope>NUCLEOTIDE SEQUENCE [LARGE SCALE GENOMIC DNA]</scope>
    <source>
        <strain evidence="2">Tak-1</strain>
    </source>
</reference>
<sequence>MSVKRPIGAVAVNVIFRFRIHVEIHRYSTNRTVLRSSWSVLICLTKISERPGPIMRLTPQRDCASHAFLLVCRSRDFECAGSISFLHMAFLTC</sequence>
<keyword evidence="2" id="KW-1185">Reference proteome</keyword>
<evidence type="ECO:0000313" key="1">
    <source>
        <dbReference type="EMBL" id="PTQ29482.1"/>
    </source>
</evidence>
<dbReference type="Proteomes" id="UP000244005">
    <property type="component" value="Unassembled WGS sequence"/>
</dbReference>
<name>A0A2R6W6M1_MARPO</name>
<protein>
    <submittedName>
        <fullName evidence="1">Uncharacterized protein</fullName>
    </submittedName>
</protein>
<proteinExistence type="predicted"/>